<feature type="region of interest" description="Disordered" evidence="1">
    <location>
        <begin position="477"/>
        <end position="530"/>
    </location>
</feature>
<gene>
    <name evidence="3" type="ORF">E3N88_11501</name>
</gene>
<dbReference type="PANTHER" id="PTHR31099">
    <property type="entry name" value="OS06G0165300 PROTEIN"/>
    <property type="match status" value="1"/>
</dbReference>
<accession>A0A5N6PDK0</accession>
<name>A0A5N6PDK0_9ASTR</name>
<dbReference type="OrthoDB" id="1749533at2759"/>
<comment type="caution">
    <text evidence="3">The sequence shown here is derived from an EMBL/GenBank/DDBJ whole genome shotgun (WGS) entry which is preliminary data.</text>
</comment>
<organism evidence="3 4">
    <name type="scientific">Mikania micrantha</name>
    <name type="common">bitter vine</name>
    <dbReference type="NCBI Taxonomy" id="192012"/>
    <lineage>
        <taxon>Eukaryota</taxon>
        <taxon>Viridiplantae</taxon>
        <taxon>Streptophyta</taxon>
        <taxon>Embryophyta</taxon>
        <taxon>Tracheophyta</taxon>
        <taxon>Spermatophyta</taxon>
        <taxon>Magnoliopsida</taxon>
        <taxon>eudicotyledons</taxon>
        <taxon>Gunneridae</taxon>
        <taxon>Pentapetalae</taxon>
        <taxon>asterids</taxon>
        <taxon>campanulids</taxon>
        <taxon>Asterales</taxon>
        <taxon>Asteraceae</taxon>
        <taxon>Asteroideae</taxon>
        <taxon>Heliantheae alliance</taxon>
        <taxon>Eupatorieae</taxon>
        <taxon>Mikania</taxon>
    </lineage>
</organism>
<dbReference type="PANTHER" id="PTHR31099:SF41">
    <property type="entry name" value="TRANSPOSASE (PUTATIVE), GYPSY TYPE-RELATED"/>
    <property type="match status" value="1"/>
</dbReference>
<feature type="compositionally biased region" description="Low complexity" evidence="1">
    <location>
        <begin position="511"/>
        <end position="525"/>
    </location>
</feature>
<dbReference type="InterPro" id="IPR007321">
    <property type="entry name" value="Transposase_28"/>
</dbReference>
<reference evidence="3 4" key="1">
    <citation type="submission" date="2019-05" db="EMBL/GenBank/DDBJ databases">
        <title>Mikania micrantha, genome provides insights into the molecular mechanism of rapid growth.</title>
        <authorList>
            <person name="Liu B."/>
        </authorList>
    </citation>
    <scope>NUCLEOTIDE SEQUENCE [LARGE SCALE GENOMIC DNA]</scope>
    <source>
        <strain evidence="3">NLD-2019</strain>
        <tissue evidence="3">Leaf</tissue>
    </source>
</reference>
<dbReference type="AlphaFoldDB" id="A0A5N6PDK0"/>
<evidence type="ECO:0000259" key="2">
    <source>
        <dbReference type="Pfam" id="PF04195"/>
    </source>
</evidence>
<proteinExistence type="predicted"/>
<protein>
    <recommendedName>
        <fullName evidence="2">Transposase (putative) gypsy type domain-containing protein</fullName>
    </recommendedName>
</protein>
<feature type="domain" description="Transposase (putative) gypsy type" evidence="2">
    <location>
        <begin position="230"/>
        <end position="288"/>
    </location>
</feature>
<dbReference type="Pfam" id="PF04195">
    <property type="entry name" value="Transposase_28"/>
    <property type="match status" value="1"/>
</dbReference>
<evidence type="ECO:0000313" key="4">
    <source>
        <dbReference type="Proteomes" id="UP000326396"/>
    </source>
</evidence>
<dbReference type="EMBL" id="SZYD01000005">
    <property type="protein sequence ID" value="KAD6120230.1"/>
    <property type="molecule type" value="Genomic_DNA"/>
</dbReference>
<keyword evidence="4" id="KW-1185">Reference proteome</keyword>
<sequence length="784" mass="87126">MGRGEYRTNDMLSSKWRDMNLKVRKFNGIYSQKWQTRRSGQSDAMIEREAEEQYREEFNTQFSLQRSSAPFVQFECGIYSGFLWRAQVVRFSFGKFVTCVVVYYFTRGSPLAAASLDWDRSTCDFFIVLPAAGSIRVRVWRVLLAAAPSSSSFSPVSLRFLAIFFLPCVMEGRNDMAGQRSSVTRPFLETFVARYGIPRGLNPTAPPASASVRDAPAGMVALYTAFFSYSNFRVPVSRFLCEVLRYYTVHLTQIVPLGLIKVYQFEISCRALSFEPEVNLFRCFYKLSRIGEWVTFEKRKSPMPSHISRTLSSLKHWKDHFFFVSSRIIPFQMHWLDSEKKLVDPFPRKGEYDESAYELLWSEPTSPRPFSEHFLVAVGISRIWAQPRLRPVMLFRGERMGLFDRMKLSAGAEVVETTEVIPEGEPSVLDATVGFTVDPGEPSSGVIGKRKGSVAEVGGVLSPPPCKKLVSRGVGLGAPGLKPNTSPKAPAAAGRVMASTESESSSDDRSSSSNSKVASSSLGKSLADQGDDTISNPLGTFVPDWPLTNGTILETPNLCREFLQAVRTPAEAARDASLSHRELSREGCTAAVNALFTFIETHQRYAEGVFAKRELKRKVSELTEKCASLESDKLAFQNALNGKDSEIAALRSELQTIKCAEEARVAGLEDVIASLRHDRRWLISSGMRQAFEKVRNSDEFLDMLAGINSLADSVGFNAGLREGIRLGKVGKSPSDDPKYDPSAFSRLKDLSDEFDSATFPVSDTIASMQEADLSAIQSFLAPDP</sequence>
<evidence type="ECO:0000313" key="3">
    <source>
        <dbReference type="EMBL" id="KAD6120230.1"/>
    </source>
</evidence>
<dbReference type="Proteomes" id="UP000326396">
    <property type="component" value="Linkage Group LG13"/>
</dbReference>
<evidence type="ECO:0000256" key="1">
    <source>
        <dbReference type="SAM" id="MobiDB-lite"/>
    </source>
</evidence>